<evidence type="ECO:0000313" key="3">
    <source>
        <dbReference type="Proteomes" id="UP001078443"/>
    </source>
</evidence>
<sequence>MLQNVKIRDKKELVKYNLCVNIFKRFNFKVEDVIPVRKVFILITDQGNKILKKINYDIDELEFIYAGIKYIRNNGFDRVFEYTLTKDNKIYTICNKDLYCVMDLIEGRESEYSNPIDIAIASQGLGELHKACEGFRYNGKTRCVYGNTIDSFKRKLYEMELFKNIASLSEKKSEFDDIFLDNVDYYKDKIKDSINILEKSSFYKLCSQEDKKILCHHDLAHHNILIKEDKSYFVDFDYCIIDLKVHDLCNFINKAEKKSAYDIEFTNTIIENYCMYNELNKKELEVLYGMLTFPQDFYTISKQYYTRTKEWEYKVFLQRLIKKNEFKEDKEEFLKKFKDNI</sequence>
<evidence type="ECO:0000259" key="1">
    <source>
        <dbReference type="Pfam" id="PF01636"/>
    </source>
</evidence>
<dbReference type="InterPro" id="IPR014255">
    <property type="entry name" value="Spore_coat_CotS"/>
</dbReference>
<name>A0ABT4D2W4_9CLOT</name>
<dbReference type="Proteomes" id="UP001078443">
    <property type="component" value="Unassembled WGS sequence"/>
</dbReference>
<protein>
    <submittedName>
        <fullName evidence="2">CotS family spore coat protein</fullName>
    </submittedName>
</protein>
<organism evidence="2 3">
    <name type="scientific">Clostridium aestuarii</name>
    <dbReference type="NCBI Taxonomy" id="338193"/>
    <lineage>
        <taxon>Bacteria</taxon>
        <taxon>Bacillati</taxon>
        <taxon>Bacillota</taxon>
        <taxon>Clostridia</taxon>
        <taxon>Eubacteriales</taxon>
        <taxon>Clostridiaceae</taxon>
        <taxon>Clostridium</taxon>
    </lineage>
</organism>
<keyword evidence="2" id="KW-0946">Virion</keyword>
<dbReference type="EMBL" id="JAPQER010000008">
    <property type="protein sequence ID" value="MCY6485584.1"/>
    <property type="molecule type" value="Genomic_DNA"/>
</dbReference>
<dbReference type="InterPro" id="IPR011009">
    <property type="entry name" value="Kinase-like_dom_sf"/>
</dbReference>
<reference evidence="2" key="1">
    <citation type="submission" date="2022-12" db="EMBL/GenBank/DDBJ databases">
        <authorList>
            <person name="Wang J."/>
        </authorList>
    </citation>
    <scope>NUCLEOTIDE SEQUENCE</scope>
    <source>
        <strain evidence="2">HY-45-18</strain>
    </source>
</reference>
<accession>A0ABT4D2W4</accession>
<gene>
    <name evidence="2" type="ORF">OW763_14715</name>
</gene>
<keyword evidence="3" id="KW-1185">Reference proteome</keyword>
<dbReference type="PANTHER" id="PTHR39179:SF1">
    <property type="entry name" value="SPORE COAT PROTEIN I"/>
    <property type="match status" value="1"/>
</dbReference>
<dbReference type="RefSeq" id="WP_268042039.1">
    <property type="nucleotide sequence ID" value="NZ_JAPQER010000008.1"/>
</dbReference>
<dbReference type="NCBIfam" id="TIGR02906">
    <property type="entry name" value="spore_CotS"/>
    <property type="match status" value="1"/>
</dbReference>
<evidence type="ECO:0000313" key="2">
    <source>
        <dbReference type="EMBL" id="MCY6485584.1"/>
    </source>
</evidence>
<dbReference type="InterPro" id="IPR002575">
    <property type="entry name" value="Aminoglycoside_PTrfase"/>
</dbReference>
<feature type="domain" description="Aminoglycoside phosphotransferase" evidence="1">
    <location>
        <begin position="209"/>
        <end position="258"/>
    </location>
</feature>
<dbReference type="PANTHER" id="PTHR39179">
    <property type="entry name" value="SPORE COAT PROTEIN I"/>
    <property type="match status" value="1"/>
</dbReference>
<keyword evidence="2" id="KW-0167">Capsid protein</keyword>
<dbReference type="Gene3D" id="3.30.200.20">
    <property type="entry name" value="Phosphorylase Kinase, domain 1"/>
    <property type="match status" value="1"/>
</dbReference>
<dbReference type="Pfam" id="PF01636">
    <property type="entry name" value="APH"/>
    <property type="match status" value="1"/>
</dbReference>
<proteinExistence type="predicted"/>
<dbReference type="SUPFAM" id="SSF56112">
    <property type="entry name" value="Protein kinase-like (PK-like)"/>
    <property type="match status" value="1"/>
</dbReference>
<dbReference type="Gene3D" id="3.90.1200.10">
    <property type="match status" value="1"/>
</dbReference>
<comment type="caution">
    <text evidence="2">The sequence shown here is derived from an EMBL/GenBank/DDBJ whole genome shotgun (WGS) entry which is preliminary data.</text>
</comment>
<dbReference type="InterPro" id="IPR047175">
    <property type="entry name" value="CotS-like"/>
</dbReference>